<dbReference type="EMBL" id="CP053452">
    <property type="protein sequence ID" value="QJW93468.1"/>
    <property type="molecule type" value="Genomic_DNA"/>
</dbReference>
<evidence type="ECO:0000256" key="1">
    <source>
        <dbReference type="ARBA" id="ARBA00022801"/>
    </source>
</evidence>
<keyword evidence="2" id="KW-0547">Nucleotide-binding</keyword>
<protein>
    <recommendedName>
        <fullName evidence="4">ATP-dependent RNA helicase HrpB C-terminal domain-containing protein</fullName>
    </recommendedName>
</protein>
<evidence type="ECO:0000313" key="6">
    <source>
        <dbReference type="Proteomes" id="UP000503447"/>
    </source>
</evidence>
<dbReference type="KEGG" id="ftj:FTUN_0974"/>
<dbReference type="InterPro" id="IPR013689">
    <property type="entry name" value="RNA_helicase_ATP-dep_HrpB_C"/>
</dbReference>
<dbReference type="PANTHER" id="PTHR43519">
    <property type="entry name" value="ATP-DEPENDENT RNA HELICASE HRPB"/>
    <property type="match status" value="1"/>
</dbReference>
<organism evidence="5 6">
    <name type="scientific">Frigoriglobus tundricola</name>
    <dbReference type="NCBI Taxonomy" id="2774151"/>
    <lineage>
        <taxon>Bacteria</taxon>
        <taxon>Pseudomonadati</taxon>
        <taxon>Planctomycetota</taxon>
        <taxon>Planctomycetia</taxon>
        <taxon>Gemmatales</taxon>
        <taxon>Gemmataceae</taxon>
        <taxon>Frigoriglobus</taxon>
    </lineage>
</organism>
<dbReference type="GO" id="GO:0016787">
    <property type="term" value="F:hydrolase activity"/>
    <property type="evidence" value="ECO:0007669"/>
    <property type="project" value="UniProtKB-KW"/>
</dbReference>
<keyword evidence="2" id="KW-0347">Helicase</keyword>
<accession>A0A6M5YHM5</accession>
<feature type="domain" description="ATP-dependent RNA helicase HrpB C-terminal" evidence="4">
    <location>
        <begin position="143"/>
        <end position="271"/>
    </location>
</feature>
<dbReference type="RefSeq" id="WP_171469651.1">
    <property type="nucleotide sequence ID" value="NZ_CP053452.2"/>
</dbReference>
<gene>
    <name evidence="5" type="ORF">FTUN_0974</name>
</gene>
<proteinExistence type="predicted"/>
<evidence type="ECO:0000259" key="4">
    <source>
        <dbReference type="Pfam" id="PF08482"/>
    </source>
</evidence>
<name>A0A6M5YHM5_9BACT</name>
<dbReference type="PANTHER" id="PTHR43519:SF1">
    <property type="entry name" value="ATP-DEPENDENT RNA HELICASE HRPB"/>
    <property type="match status" value="1"/>
</dbReference>
<evidence type="ECO:0000256" key="3">
    <source>
        <dbReference type="SAM" id="MobiDB-lite"/>
    </source>
</evidence>
<dbReference type="Pfam" id="PF08482">
    <property type="entry name" value="HrpB_C"/>
    <property type="match status" value="1"/>
</dbReference>
<dbReference type="AlphaFoldDB" id="A0A6M5YHM5"/>
<keyword evidence="6" id="KW-1185">Reference proteome</keyword>
<evidence type="ECO:0000313" key="5">
    <source>
        <dbReference type="EMBL" id="QJW93468.1"/>
    </source>
</evidence>
<dbReference type="Proteomes" id="UP000503447">
    <property type="component" value="Chromosome"/>
</dbReference>
<feature type="region of interest" description="Disordered" evidence="3">
    <location>
        <begin position="264"/>
        <end position="284"/>
    </location>
</feature>
<evidence type="ECO:0000256" key="2">
    <source>
        <dbReference type="ARBA" id="ARBA00022806"/>
    </source>
</evidence>
<dbReference type="GO" id="GO:0004386">
    <property type="term" value="F:helicase activity"/>
    <property type="evidence" value="ECO:0007669"/>
    <property type="project" value="UniProtKB-KW"/>
</dbReference>
<reference evidence="6" key="1">
    <citation type="submission" date="2020-05" db="EMBL/GenBank/DDBJ databases">
        <title>Frigoriglobus tundricola gen. nov., sp. nov., a psychrotolerant cellulolytic planctomycete of the family Gemmataceae with two divergent copies of 16S rRNA gene.</title>
        <authorList>
            <person name="Kulichevskaya I.S."/>
            <person name="Ivanova A.A."/>
            <person name="Naumoff D.G."/>
            <person name="Beletsky A.V."/>
            <person name="Rijpstra W.I.C."/>
            <person name="Sinninghe Damste J.S."/>
            <person name="Mardanov A.V."/>
            <person name="Ravin N.V."/>
            <person name="Dedysh S.N."/>
        </authorList>
    </citation>
    <scope>NUCLEOTIDE SEQUENCE [LARGE SCALE GENOMIC DNA]</scope>
    <source>
        <strain evidence="6">PL17</strain>
    </source>
</reference>
<keyword evidence="1" id="KW-0378">Hydrolase</keyword>
<keyword evidence="2" id="KW-0067">ATP-binding</keyword>
<sequence length="284" mass="31879">MRLAPTSGVTEPELFVCVDVDAGGADSFVRLASGVEREWLPAERITTRIEVTFDEKAERLAARKVTRFDDLVLDEVSAHIGDESEAARVLATAAAERLEKVLPTPDSAAGAFRTRVRCLRAWVPELDLPAFEAADLRDALEWLCRNRRSLADVRNGPWLDFLKGRLTYQQLQTVEAEAPERIEVPSGSQITLTYEEGRPPILAARVQEMFGLTETPRIARGRTKVLLHLLAPNYRPQQVTDDLASFWKNGYPLVRKELRARYPKHSWPDDPLTAPAVRGARKKS</sequence>